<keyword evidence="8" id="KW-1185">Reference proteome</keyword>
<dbReference type="AlphaFoldDB" id="A0A1I4PU06"/>
<sequence>MNPQHSIAVFGEALVDDFGTEQVVGGAPFNLARNLAAFGMAPLMITRIGRDGNGAKVLAEFERFGMRVDGVQSDLSEPTGRVVVEREAGGGGHRFIILPDQAYDHIEPGPALAALCATAPAMLYFGTLAQRRPTSYASLQALLATTPAKRFLDLNVREGQVTERCVYESLRQADIVKVNEEELKDLFNWYTHTSPGTDSIDSPALRAACAMLIRIFALEGLIVTLGPRGAAWFGADGGVELSPGSATPPPLVDTVGAGDAFAAVFLYGRAQDWPLALTLARANDFAGAVCGIAGAVAPELAFYQSWLARWQASGSPT</sequence>
<evidence type="ECO:0000256" key="1">
    <source>
        <dbReference type="ARBA" id="ARBA00010688"/>
    </source>
</evidence>
<evidence type="ECO:0000256" key="5">
    <source>
        <dbReference type="ARBA" id="ARBA00022840"/>
    </source>
</evidence>
<feature type="domain" description="Carbohydrate kinase PfkB" evidence="6">
    <location>
        <begin position="16"/>
        <end position="297"/>
    </location>
</feature>
<dbReference type="PANTHER" id="PTHR43085">
    <property type="entry name" value="HEXOKINASE FAMILY MEMBER"/>
    <property type="match status" value="1"/>
</dbReference>
<dbReference type="InterPro" id="IPR029056">
    <property type="entry name" value="Ribokinase-like"/>
</dbReference>
<dbReference type="STRING" id="758825.SAMN02982985_03611"/>
<evidence type="ECO:0000259" key="6">
    <source>
        <dbReference type="Pfam" id="PF00294"/>
    </source>
</evidence>
<evidence type="ECO:0000256" key="4">
    <source>
        <dbReference type="ARBA" id="ARBA00022777"/>
    </source>
</evidence>
<dbReference type="InterPro" id="IPR011611">
    <property type="entry name" value="PfkB_dom"/>
</dbReference>
<name>A0A1I4PU06_9BURK</name>
<protein>
    <submittedName>
        <fullName evidence="7">Fructokinase</fullName>
    </submittedName>
</protein>
<keyword evidence="4 7" id="KW-0418">Kinase</keyword>
<accession>A0A1I4PU06</accession>
<dbReference type="Proteomes" id="UP000199470">
    <property type="component" value="Unassembled WGS sequence"/>
</dbReference>
<keyword evidence="3" id="KW-0547">Nucleotide-binding</keyword>
<reference evidence="7 8" key="1">
    <citation type="submission" date="2016-10" db="EMBL/GenBank/DDBJ databases">
        <authorList>
            <person name="de Groot N.N."/>
        </authorList>
    </citation>
    <scope>NUCLEOTIDE SEQUENCE [LARGE SCALE GENOMIC DNA]</scope>
    <source>
        <strain evidence="7 8">ATCC 43154</strain>
    </source>
</reference>
<gene>
    <name evidence="7" type="ORF">SAMN02982985_03611</name>
</gene>
<dbReference type="GO" id="GO:0005524">
    <property type="term" value="F:ATP binding"/>
    <property type="evidence" value="ECO:0007669"/>
    <property type="project" value="UniProtKB-KW"/>
</dbReference>
<evidence type="ECO:0000313" key="8">
    <source>
        <dbReference type="Proteomes" id="UP000199470"/>
    </source>
</evidence>
<evidence type="ECO:0000256" key="2">
    <source>
        <dbReference type="ARBA" id="ARBA00022679"/>
    </source>
</evidence>
<evidence type="ECO:0000256" key="3">
    <source>
        <dbReference type="ARBA" id="ARBA00022741"/>
    </source>
</evidence>
<dbReference type="PANTHER" id="PTHR43085:SF1">
    <property type="entry name" value="PSEUDOURIDINE KINASE-RELATED"/>
    <property type="match status" value="1"/>
</dbReference>
<comment type="similarity">
    <text evidence="1">Belongs to the carbohydrate kinase PfkB family.</text>
</comment>
<organism evidence="7 8">
    <name type="scientific">Rugamonas rubra</name>
    <dbReference type="NCBI Taxonomy" id="758825"/>
    <lineage>
        <taxon>Bacteria</taxon>
        <taxon>Pseudomonadati</taxon>
        <taxon>Pseudomonadota</taxon>
        <taxon>Betaproteobacteria</taxon>
        <taxon>Burkholderiales</taxon>
        <taxon>Oxalobacteraceae</taxon>
        <taxon>Telluria group</taxon>
        <taxon>Rugamonas</taxon>
    </lineage>
</organism>
<dbReference type="OrthoDB" id="9779730at2"/>
<dbReference type="Gene3D" id="3.40.1190.20">
    <property type="match status" value="1"/>
</dbReference>
<dbReference type="EMBL" id="FOTW01000017">
    <property type="protein sequence ID" value="SFM31301.1"/>
    <property type="molecule type" value="Genomic_DNA"/>
</dbReference>
<keyword evidence="2" id="KW-0808">Transferase</keyword>
<dbReference type="InterPro" id="IPR050306">
    <property type="entry name" value="PfkB_Carbo_kinase"/>
</dbReference>
<dbReference type="Pfam" id="PF00294">
    <property type="entry name" value="PfkB"/>
    <property type="match status" value="1"/>
</dbReference>
<evidence type="ECO:0000313" key="7">
    <source>
        <dbReference type="EMBL" id="SFM31301.1"/>
    </source>
</evidence>
<dbReference type="SUPFAM" id="SSF53613">
    <property type="entry name" value="Ribokinase-like"/>
    <property type="match status" value="1"/>
</dbReference>
<dbReference type="GO" id="GO:0016301">
    <property type="term" value="F:kinase activity"/>
    <property type="evidence" value="ECO:0007669"/>
    <property type="project" value="UniProtKB-KW"/>
</dbReference>
<keyword evidence="5" id="KW-0067">ATP-binding</keyword>
<proteinExistence type="inferred from homology"/>
<dbReference type="RefSeq" id="WP_093389089.1">
    <property type="nucleotide sequence ID" value="NZ_FOTW01000017.1"/>
</dbReference>